<keyword evidence="3" id="KW-1185">Reference proteome</keyword>
<dbReference type="AlphaFoldDB" id="A0AAD9P8P8"/>
<evidence type="ECO:0000313" key="3">
    <source>
        <dbReference type="Proteomes" id="UP001209878"/>
    </source>
</evidence>
<organism evidence="2 3">
    <name type="scientific">Ridgeia piscesae</name>
    <name type="common">Tubeworm</name>
    <dbReference type="NCBI Taxonomy" id="27915"/>
    <lineage>
        <taxon>Eukaryota</taxon>
        <taxon>Metazoa</taxon>
        <taxon>Spiralia</taxon>
        <taxon>Lophotrochozoa</taxon>
        <taxon>Annelida</taxon>
        <taxon>Polychaeta</taxon>
        <taxon>Sedentaria</taxon>
        <taxon>Canalipalpata</taxon>
        <taxon>Sabellida</taxon>
        <taxon>Siboglinidae</taxon>
        <taxon>Ridgeia</taxon>
    </lineage>
</organism>
<sequence length="490" mass="54590">MYDRAPRSLTQPQGSTADHVGPGTYDSSFGKKGKADGYAPFSSMTGRESCIYPTDNVIAAPGPGQYDPREPQNYVKGGSTLQSRARRFVPRISETPGPGAYQVDQDLNLRKAVSAPVFQVQPKEKTGTLVLNRIRFHRKPVAPSIPTPGQAYGYEENDDGSLRKQEPPEKDRSIGPAYYKVASDETVTKEIYHGNFFSKMTSKRMEFGGKDGPGPGDYEAYKQPQTVLEHAHIRNPEKTQFESNVPRYNDQIVHDAERMAIPGPGKYNIRGQFDSRAPVVNTEGIEVEHPPFMSQAKRFHTGKTEAPAPGTYNDPRTALEGLRRVTGLKHSPFGQTSVRFQQQGRTKRTPGPGSYNISGMGSESMRKAYIESTRRGVFGSTAMRIQPMMRQHEVELPGPAHYQIKEKPFKPRFQQPTSNFASLSTRIPEHPLPTKVGIVPLCSVKKDKVKTSPQDRSKRFTLYFPDRLVHSDTISASLGSIRPYAIHHCL</sequence>
<protein>
    <recommendedName>
        <fullName evidence="4">Sperm-tail PG-rich repeat-containing protein 2</fullName>
    </recommendedName>
</protein>
<feature type="region of interest" description="Disordered" evidence="1">
    <location>
        <begin position="54"/>
        <end position="82"/>
    </location>
</feature>
<feature type="compositionally biased region" description="Polar residues" evidence="1">
    <location>
        <begin position="333"/>
        <end position="344"/>
    </location>
</feature>
<name>A0AAD9P8P8_RIDPI</name>
<feature type="region of interest" description="Disordered" evidence="1">
    <location>
        <begin position="141"/>
        <end position="174"/>
    </location>
</feature>
<dbReference type="PANTHER" id="PTHR21580:SF60">
    <property type="entry name" value="SPERM-TAIL PG-RICH REPEAT-CONTAINING PROTEIN 2"/>
    <property type="match status" value="1"/>
</dbReference>
<evidence type="ECO:0008006" key="4">
    <source>
        <dbReference type="Google" id="ProtNLM"/>
    </source>
</evidence>
<dbReference type="InterPro" id="IPR010736">
    <property type="entry name" value="SHIPPO-rpt"/>
</dbReference>
<dbReference type="PANTHER" id="PTHR21580">
    <property type="entry name" value="SHIPPO-1-RELATED"/>
    <property type="match status" value="1"/>
</dbReference>
<accession>A0AAD9P8P8</accession>
<feature type="compositionally biased region" description="Basic and acidic residues" evidence="1">
    <location>
        <begin position="160"/>
        <end position="173"/>
    </location>
</feature>
<reference evidence="2" key="1">
    <citation type="journal article" date="2023" name="Mol. Biol. Evol.">
        <title>Third-Generation Sequencing Reveals the Adaptive Role of the Epigenome in Three Deep-Sea Polychaetes.</title>
        <authorList>
            <person name="Perez M."/>
            <person name="Aroh O."/>
            <person name="Sun Y."/>
            <person name="Lan Y."/>
            <person name="Juniper S.K."/>
            <person name="Young C.R."/>
            <person name="Angers B."/>
            <person name="Qian P.Y."/>
        </authorList>
    </citation>
    <scope>NUCLEOTIDE SEQUENCE</scope>
    <source>
        <strain evidence="2">R07B-5</strain>
    </source>
</reference>
<dbReference type="Pfam" id="PF07004">
    <property type="entry name" value="SHIPPO-rpt"/>
    <property type="match status" value="3"/>
</dbReference>
<dbReference type="Proteomes" id="UP001209878">
    <property type="component" value="Unassembled WGS sequence"/>
</dbReference>
<gene>
    <name evidence="2" type="ORF">NP493_85g06019</name>
</gene>
<dbReference type="InterPro" id="IPR051291">
    <property type="entry name" value="CIMAP"/>
</dbReference>
<feature type="region of interest" description="Disordered" evidence="1">
    <location>
        <begin position="329"/>
        <end position="360"/>
    </location>
</feature>
<evidence type="ECO:0000313" key="2">
    <source>
        <dbReference type="EMBL" id="KAK2190263.1"/>
    </source>
</evidence>
<feature type="region of interest" description="Disordered" evidence="1">
    <location>
        <begin position="1"/>
        <end position="40"/>
    </location>
</feature>
<proteinExistence type="predicted"/>
<dbReference type="EMBL" id="JAODUO010000085">
    <property type="protein sequence ID" value="KAK2190263.1"/>
    <property type="molecule type" value="Genomic_DNA"/>
</dbReference>
<comment type="caution">
    <text evidence="2">The sequence shown here is derived from an EMBL/GenBank/DDBJ whole genome shotgun (WGS) entry which is preliminary data.</text>
</comment>
<evidence type="ECO:0000256" key="1">
    <source>
        <dbReference type="SAM" id="MobiDB-lite"/>
    </source>
</evidence>